<sequence length="414" mass="44921">MNAAVELGDLAAHLPEFAGRLRQRHGFLIGAGEVQDALRAVQAVNLLDRRQVKDALRAVLIASPEQGRTFDAEFEAYFRSGSLPPPQLPPIVPKTEADLQPEAAPAKQGKKAGEQPQARPQQATEEGELSDLQQLPHGETGEADEQGSAQTMLSRLSPHAGEGSALTATGDDLPELLRAASGLIRALRLGHSRRKVPRPYGSKLDIRRTLHAARRTAGDPADLRWLGRPIRSPRFLIVLDGSRSMGQDSTRLLRFAYALHLRSKRVEVYAFSTGLTRLTPLLRASRPDTPLHLPAEATAQGQAWGGGTRIGENLLRLAREERARVTRDTAVLILSDGLDTGDPALVSRAMQDLAHRAGLLVWLSPLAGHAQYRPIQRAVQAALPYLDALLPAATNADLLNLPRALREGRGMAKL</sequence>
<dbReference type="EMBL" id="BAABRN010000042">
    <property type="protein sequence ID" value="GAA5503223.1"/>
    <property type="molecule type" value="Genomic_DNA"/>
</dbReference>
<feature type="domain" description="VWFA" evidence="2">
    <location>
        <begin position="232"/>
        <end position="395"/>
    </location>
</feature>
<evidence type="ECO:0000313" key="4">
    <source>
        <dbReference type="Proteomes" id="UP001458946"/>
    </source>
</evidence>
<dbReference type="InterPro" id="IPR002035">
    <property type="entry name" value="VWF_A"/>
</dbReference>
<dbReference type="SMART" id="SM00327">
    <property type="entry name" value="VWA"/>
    <property type="match status" value="1"/>
</dbReference>
<dbReference type="PANTHER" id="PTHR39338">
    <property type="entry name" value="BLL5662 PROTEIN-RELATED"/>
    <property type="match status" value="1"/>
</dbReference>
<name>A0ABP9VGL1_9DEIO</name>
<evidence type="ECO:0000313" key="3">
    <source>
        <dbReference type="EMBL" id="GAA5503223.1"/>
    </source>
</evidence>
<dbReference type="PIRSF" id="PIRSF010256">
    <property type="entry name" value="CoxE_vWa"/>
    <property type="match status" value="1"/>
</dbReference>
<protein>
    <recommendedName>
        <fullName evidence="2">VWFA domain-containing protein</fullName>
    </recommendedName>
</protein>
<organism evidence="3 4">
    <name type="scientific">Deinococcus xinjiangensis</name>
    <dbReference type="NCBI Taxonomy" id="457454"/>
    <lineage>
        <taxon>Bacteria</taxon>
        <taxon>Thermotogati</taxon>
        <taxon>Deinococcota</taxon>
        <taxon>Deinococci</taxon>
        <taxon>Deinococcales</taxon>
        <taxon>Deinococcaceae</taxon>
        <taxon>Deinococcus</taxon>
    </lineage>
</organism>
<gene>
    <name evidence="3" type="ORF">Dxin01_02978</name>
</gene>
<dbReference type="Proteomes" id="UP001458946">
    <property type="component" value="Unassembled WGS sequence"/>
</dbReference>
<dbReference type="Pfam" id="PF05762">
    <property type="entry name" value="VWA_CoxE"/>
    <property type="match status" value="1"/>
</dbReference>
<dbReference type="RefSeq" id="WP_353543196.1">
    <property type="nucleotide sequence ID" value="NZ_BAABRN010000042.1"/>
</dbReference>
<comment type="caution">
    <text evidence="3">The sequence shown here is derived from an EMBL/GenBank/DDBJ whole genome shotgun (WGS) entry which is preliminary data.</text>
</comment>
<proteinExistence type="predicted"/>
<accession>A0ABP9VGL1</accession>
<dbReference type="Gene3D" id="3.40.50.410">
    <property type="entry name" value="von Willebrand factor, type A domain"/>
    <property type="match status" value="1"/>
</dbReference>
<keyword evidence="4" id="KW-1185">Reference proteome</keyword>
<dbReference type="SUPFAM" id="SSF53300">
    <property type="entry name" value="vWA-like"/>
    <property type="match status" value="1"/>
</dbReference>
<reference evidence="3 4" key="1">
    <citation type="submission" date="2024-02" db="EMBL/GenBank/DDBJ databases">
        <title>Deinococcus xinjiangensis NBRC 107630.</title>
        <authorList>
            <person name="Ichikawa N."/>
            <person name="Katano-Makiyama Y."/>
            <person name="Hidaka K."/>
        </authorList>
    </citation>
    <scope>NUCLEOTIDE SEQUENCE [LARGE SCALE GENOMIC DNA]</scope>
    <source>
        <strain evidence="3 4">NBRC 107630</strain>
    </source>
</reference>
<dbReference type="PANTHER" id="PTHR39338:SF6">
    <property type="entry name" value="BLL5662 PROTEIN"/>
    <property type="match status" value="1"/>
</dbReference>
<dbReference type="InterPro" id="IPR036465">
    <property type="entry name" value="vWFA_dom_sf"/>
</dbReference>
<evidence type="ECO:0000259" key="2">
    <source>
        <dbReference type="SMART" id="SM00327"/>
    </source>
</evidence>
<evidence type="ECO:0000256" key="1">
    <source>
        <dbReference type="SAM" id="MobiDB-lite"/>
    </source>
</evidence>
<dbReference type="CDD" id="cd00198">
    <property type="entry name" value="vWFA"/>
    <property type="match status" value="1"/>
</dbReference>
<dbReference type="InterPro" id="IPR011195">
    <property type="entry name" value="UCP010256"/>
</dbReference>
<feature type="region of interest" description="Disordered" evidence="1">
    <location>
        <begin position="99"/>
        <end position="129"/>
    </location>
</feature>
<dbReference type="InterPro" id="IPR008912">
    <property type="entry name" value="Uncharacterised_CoxE"/>
</dbReference>